<dbReference type="Gene3D" id="2.30.39.10">
    <property type="entry name" value="Alpha-1-antitrypsin, domain 1"/>
    <property type="match status" value="1"/>
</dbReference>
<accession>B9N5T9</accession>
<name>B9N5T9_POPTR</name>
<sequence>MDFCMRLASEVIINEIKENPNKNFVMSPLSSNCLTEEGSELSWAENETKGLVKDLIPPGQWCRPFDTSRTRHEDFHLLDGTTVKVPFMKSIRESYFYASFEGFKILKLPYEICQDNKQFPMHIFLPEKHDGLQELVQNFNSDQSMFLKRISKLSKMSVPKFKFSYGFEASKSMEKLGLKLPFKLVGDFTEMEGTEAAAASCALIMVGGVGDFRPGMY</sequence>
<dbReference type="InterPro" id="IPR000215">
    <property type="entry name" value="Serpin_fam"/>
</dbReference>
<comment type="similarity">
    <text evidence="1 2">Belongs to the serpin family.</text>
</comment>
<dbReference type="STRING" id="3694.B9N5T9"/>
<dbReference type="InterPro" id="IPR042185">
    <property type="entry name" value="Serpin_sf_2"/>
</dbReference>
<dbReference type="InterPro" id="IPR023796">
    <property type="entry name" value="Serpin_dom"/>
</dbReference>
<dbReference type="InParanoid" id="B9N5T9"/>
<dbReference type="PANTHER" id="PTHR11461:SF211">
    <property type="entry name" value="GH10112P-RELATED"/>
    <property type="match status" value="1"/>
</dbReference>
<dbReference type="AlphaFoldDB" id="B9N5T9"/>
<organism evidence="4 5">
    <name type="scientific">Populus trichocarpa</name>
    <name type="common">Western balsam poplar</name>
    <name type="synonym">Populus balsamifera subsp. trichocarpa</name>
    <dbReference type="NCBI Taxonomy" id="3694"/>
    <lineage>
        <taxon>Eukaryota</taxon>
        <taxon>Viridiplantae</taxon>
        <taxon>Streptophyta</taxon>
        <taxon>Embryophyta</taxon>
        <taxon>Tracheophyta</taxon>
        <taxon>Spermatophyta</taxon>
        <taxon>Magnoliopsida</taxon>
        <taxon>eudicotyledons</taxon>
        <taxon>Gunneridae</taxon>
        <taxon>Pentapetalae</taxon>
        <taxon>rosids</taxon>
        <taxon>fabids</taxon>
        <taxon>Malpighiales</taxon>
        <taxon>Salicaceae</taxon>
        <taxon>Saliceae</taxon>
        <taxon>Populus</taxon>
    </lineage>
</organism>
<protein>
    <recommendedName>
        <fullName evidence="3">Serpin domain-containing protein</fullName>
    </recommendedName>
</protein>
<dbReference type="EMBL" id="CM009302">
    <property type="protein sequence ID" value="PNT08185.1"/>
    <property type="molecule type" value="Genomic_DNA"/>
</dbReference>
<dbReference type="FunFam" id="2.30.39.10:FF:000036">
    <property type="entry name" value="Putative non-inhibitory serpin-10"/>
    <property type="match status" value="1"/>
</dbReference>
<proteinExistence type="inferred from homology"/>
<dbReference type="Proteomes" id="UP000006729">
    <property type="component" value="Chromosome 13"/>
</dbReference>
<reference evidence="4 5" key="1">
    <citation type="journal article" date="2006" name="Science">
        <title>The genome of black cottonwood, Populus trichocarpa (Torr. &amp; Gray).</title>
        <authorList>
            <person name="Tuskan G.A."/>
            <person name="Difazio S."/>
            <person name="Jansson S."/>
            <person name="Bohlmann J."/>
            <person name="Grigoriev I."/>
            <person name="Hellsten U."/>
            <person name="Putnam N."/>
            <person name="Ralph S."/>
            <person name="Rombauts S."/>
            <person name="Salamov A."/>
            <person name="Schein J."/>
            <person name="Sterck L."/>
            <person name="Aerts A."/>
            <person name="Bhalerao R.R."/>
            <person name="Bhalerao R.P."/>
            <person name="Blaudez D."/>
            <person name="Boerjan W."/>
            <person name="Brun A."/>
            <person name="Brunner A."/>
            <person name="Busov V."/>
            <person name="Campbell M."/>
            <person name="Carlson J."/>
            <person name="Chalot M."/>
            <person name="Chapman J."/>
            <person name="Chen G.L."/>
            <person name="Cooper D."/>
            <person name="Coutinho P.M."/>
            <person name="Couturier J."/>
            <person name="Covert S."/>
            <person name="Cronk Q."/>
            <person name="Cunningham R."/>
            <person name="Davis J."/>
            <person name="Degroeve S."/>
            <person name="Dejardin A."/>
            <person name="Depamphilis C."/>
            <person name="Detter J."/>
            <person name="Dirks B."/>
            <person name="Dubchak I."/>
            <person name="Duplessis S."/>
            <person name="Ehlting J."/>
            <person name="Ellis B."/>
            <person name="Gendler K."/>
            <person name="Goodstein D."/>
            <person name="Gribskov M."/>
            <person name="Grimwood J."/>
            <person name="Groover A."/>
            <person name="Gunter L."/>
            <person name="Hamberger B."/>
            <person name="Heinze B."/>
            <person name="Helariutta Y."/>
            <person name="Henrissat B."/>
            <person name="Holligan D."/>
            <person name="Holt R."/>
            <person name="Huang W."/>
            <person name="Islam-Faridi N."/>
            <person name="Jones S."/>
            <person name="Jones-Rhoades M."/>
            <person name="Jorgensen R."/>
            <person name="Joshi C."/>
            <person name="Kangasjarvi J."/>
            <person name="Karlsson J."/>
            <person name="Kelleher C."/>
            <person name="Kirkpatrick R."/>
            <person name="Kirst M."/>
            <person name="Kohler A."/>
            <person name="Kalluri U."/>
            <person name="Larimer F."/>
            <person name="Leebens-Mack J."/>
            <person name="Leple J.C."/>
            <person name="Locascio P."/>
            <person name="Lou Y."/>
            <person name="Lucas S."/>
            <person name="Martin F."/>
            <person name="Montanini B."/>
            <person name="Napoli C."/>
            <person name="Nelson D.R."/>
            <person name="Nelson C."/>
            <person name="Nieminen K."/>
            <person name="Nilsson O."/>
            <person name="Pereda V."/>
            <person name="Peter G."/>
            <person name="Philippe R."/>
            <person name="Pilate G."/>
            <person name="Poliakov A."/>
            <person name="Razumovskaya J."/>
            <person name="Richardson P."/>
            <person name="Rinaldi C."/>
            <person name="Ritland K."/>
            <person name="Rouze P."/>
            <person name="Ryaboy D."/>
            <person name="Schmutz J."/>
            <person name="Schrader J."/>
            <person name="Segerman B."/>
            <person name="Shin H."/>
            <person name="Siddiqui A."/>
            <person name="Sterky F."/>
            <person name="Terry A."/>
            <person name="Tsai C.J."/>
            <person name="Uberbacher E."/>
            <person name="Unneberg P."/>
            <person name="Vahala J."/>
            <person name="Wall K."/>
            <person name="Wessler S."/>
            <person name="Yang G."/>
            <person name="Yin T."/>
            <person name="Douglas C."/>
            <person name="Marra M."/>
            <person name="Sandberg G."/>
            <person name="Van de Peer Y."/>
            <person name="Rokhsar D."/>
        </authorList>
    </citation>
    <scope>NUCLEOTIDE SEQUENCE [LARGE SCALE GENOMIC DNA]</scope>
    <source>
        <strain evidence="5">cv. Nisqually</strain>
        <strain evidence="4">Nisqually-1</strain>
    </source>
</reference>
<dbReference type="SMART" id="SM00093">
    <property type="entry name" value="SERPIN"/>
    <property type="match status" value="1"/>
</dbReference>
<dbReference type="InterPro" id="IPR036186">
    <property type="entry name" value="Serpin_sf"/>
</dbReference>
<gene>
    <name evidence="4" type="ORF">POPTR_013G132400</name>
</gene>
<reference evidence="4" key="2">
    <citation type="submission" date="2017-07" db="EMBL/GenBank/DDBJ databases">
        <title>WGS assembly of Populus trichocarpa.</title>
        <authorList>
            <person name="Tuskan G."/>
            <person name="Difazio S."/>
            <person name="Jansson S."/>
            <person name="Bohlmann J."/>
            <person name="Grigoriev I."/>
            <person name="Hellsten U."/>
            <person name="Putnam N."/>
            <person name="Ralph S."/>
            <person name="Rombauts S."/>
            <person name="Salamov A."/>
            <person name="Schein J."/>
            <person name="Sterck L."/>
            <person name="Aerts A."/>
            <person name="Bhalerao R."/>
            <person name="Bhalerao R."/>
            <person name="Blaudez D."/>
            <person name="Boerjan W."/>
            <person name="Brun A."/>
            <person name="Brunner A."/>
            <person name="Busov V."/>
            <person name="Campbell M."/>
            <person name="Carlson J."/>
            <person name="Chalot M."/>
            <person name="Chapman J."/>
            <person name="Chen G."/>
            <person name="Cooper D."/>
            <person name="Coutinho P."/>
            <person name="Couturier J."/>
            <person name="Covert S."/>
            <person name="Cronk Q."/>
            <person name="Cunningham R."/>
            <person name="Davis J."/>
            <person name="Degroeve S."/>
            <person name="Dejardin A."/>
            <person name="Depamphilis C."/>
            <person name="Detter J."/>
            <person name="Dirks B."/>
            <person name="Dubchak I."/>
            <person name="Duplessis S."/>
            <person name="Ehlting J."/>
            <person name="Ellis B."/>
            <person name="Gendler K."/>
            <person name="Goodstein D."/>
            <person name="Gribskov M."/>
            <person name="Grimwood J."/>
            <person name="Groover A."/>
            <person name="Gunter L."/>
            <person name="Hamberger B."/>
            <person name="Heinze B."/>
            <person name="Helariutta Y."/>
            <person name="Henrissat B."/>
            <person name="Holligan D."/>
            <person name="Holt R."/>
            <person name="Huang W."/>
            <person name="Islam-Faridi N."/>
            <person name="Jones S."/>
            <person name="Jones-Rhoades M."/>
            <person name="Jorgensen R."/>
            <person name="Joshi C."/>
            <person name="Kangasjarvi J."/>
            <person name="Karlsson J."/>
            <person name="Kelleher C."/>
            <person name="Kirkpatrick R."/>
            <person name="Kirst M."/>
            <person name="Kohler A."/>
            <person name="Kalluri U."/>
            <person name="Larimer F."/>
            <person name="Leebens-Mack J."/>
            <person name="Leple J."/>
            <person name="Locascio P."/>
            <person name="Lou Y."/>
            <person name="Lucas S."/>
            <person name="Martin F."/>
            <person name="Montanini B."/>
            <person name="Napoli C."/>
            <person name="Nelson D."/>
            <person name="Nelson C."/>
            <person name="Nieminen K."/>
            <person name="Nilsson O."/>
            <person name="Pereda V."/>
            <person name="Peter G."/>
            <person name="Philippe R."/>
            <person name="Pilate G."/>
            <person name="Poliakov A."/>
            <person name="Razumovskaya J."/>
            <person name="Richardson P."/>
            <person name="Rinaldi C."/>
            <person name="Ritland K."/>
            <person name="Rouze P."/>
            <person name="Ryaboy D."/>
            <person name="Schmutz J."/>
            <person name="Schrader J."/>
            <person name="Segerman B."/>
            <person name="Shin H."/>
            <person name="Siddiqui A."/>
            <person name="Sterky F."/>
            <person name="Terry A."/>
            <person name="Tsai C."/>
            <person name="Uberbacher E."/>
            <person name="Unneberg P."/>
            <person name="Vahala J."/>
            <person name="Wall K."/>
            <person name="Wessler S."/>
            <person name="Yang G."/>
            <person name="Yin T."/>
            <person name="Douglas C."/>
            <person name="Marra M."/>
            <person name="Sandberg G."/>
            <person name="Van De Peer Y."/>
            <person name="Rokhsar D."/>
        </authorList>
    </citation>
    <scope>NUCLEOTIDE SEQUENCE</scope>
    <source>
        <strain evidence="4">Nisqually-1</strain>
    </source>
</reference>
<feature type="domain" description="Serpin" evidence="3">
    <location>
        <begin position="14"/>
        <end position="214"/>
    </location>
</feature>
<dbReference type="Gene3D" id="3.30.497.10">
    <property type="entry name" value="Antithrombin, subunit I, domain 2"/>
    <property type="match status" value="1"/>
</dbReference>
<dbReference type="GO" id="GO:0004867">
    <property type="term" value="F:serine-type endopeptidase inhibitor activity"/>
    <property type="evidence" value="ECO:0007669"/>
    <property type="project" value="InterPro"/>
</dbReference>
<dbReference type="GO" id="GO:0005615">
    <property type="term" value="C:extracellular space"/>
    <property type="evidence" value="ECO:0000318"/>
    <property type="project" value="GO_Central"/>
</dbReference>
<evidence type="ECO:0000256" key="1">
    <source>
        <dbReference type="ARBA" id="ARBA00009500"/>
    </source>
</evidence>
<keyword evidence="5" id="KW-1185">Reference proteome</keyword>
<evidence type="ECO:0000313" key="5">
    <source>
        <dbReference type="Proteomes" id="UP000006729"/>
    </source>
</evidence>
<evidence type="ECO:0000313" key="4">
    <source>
        <dbReference type="EMBL" id="PNT08184.1"/>
    </source>
</evidence>
<dbReference type="PANTHER" id="PTHR11461">
    <property type="entry name" value="SERINE PROTEASE INHIBITOR, SERPIN"/>
    <property type="match status" value="1"/>
</dbReference>
<dbReference type="Pfam" id="PF00079">
    <property type="entry name" value="Serpin"/>
    <property type="match status" value="1"/>
</dbReference>
<dbReference type="EMBL" id="CM009302">
    <property type="protein sequence ID" value="PNT08184.1"/>
    <property type="molecule type" value="Genomic_DNA"/>
</dbReference>
<dbReference type="eggNOG" id="KOG2392">
    <property type="taxonomic scope" value="Eukaryota"/>
</dbReference>
<evidence type="ECO:0000259" key="3">
    <source>
        <dbReference type="SMART" id="SM00093"/>
    </source>
</evidence>
<dbReference type="InterPro" id="IPR042178">
    <property type="entry name" value="Serpin_sf_1"/>
</dbReference>
<dbReference type="SUPFAM" id="SSF56574">
    <property type="entry name" value="Serpins"/>
    <property type="match status" value="1"/>
</dbReference>
<evidence type="ECO:0000256" key="2">
    <source>
        <dbReference type="RuleBase" id="RU000411"/>
    </source>
</evidence>
<dbReference type="HOGENOM" id="CLU_1274110_0_0_1"/>